<reference evidence="11" key="1">
    <citation type="journal article" date="2019" name="Int. J. Syst. Evol. Microbiol.">
        <title>The Global Catalogue of Microorganisms (GCM) 10K type strain sequencing project: providing services to taxonomists for standard genome sequencing and annotation.</title>
        <authorList>
            <consortium name="The Broad Institute Genomics Platform"/>
            <consortium name="The Broad Institute Genome Sequencing Center for Infectious Disease"/>
            <person name="Wu L."/>
            <person name="Ma J."/>
        </authorList>
    </citation>
    <scope>NUCLEOTIDE SEQUENCE [LARGE SCALE GENOMIC DNA]</scope>
    <source>
        <strain evidence="11">TISTR 2562</strain>
    </source>
</reference>
<comment type="pathway">
    <text evidence="8 9">Carbohydrate biosynthesis; gluconeogenesis.</text>
</comment>
<sequence>MRRKLAAGNWKMNGTGAALEELDELSRMIGTTALQVVICPPAPLLYRACEAAQDSIIAIGGQDCHSAAAGAHTGDISAAMIADTGAQYVILGHSERRADHHESDADIHAKVKAAWAAELTAILCIGETAEQQQSGTTLEILATQLAGSLPDAVSATNTVIAYEPVWAIGTGKVPSLEQIAETHDFIRDTLITRFGETTGNAVPLLYGGSVKPDNAETIFRAENVDGALVGGASLKASDFAPIIAALDRA</sequence>
<dbReference type="PROSITE" id="PS51440">
    <property type="entry name" value="TIM_2"/>
    <property type="match status" value="1"/>
</dbReference>
<evidence type="ECO:0000256" key="7">
    <source>
        <dbReference type="ARBA" id="ARBA00023235"/>
    </source>
</evidence>
<evidence type="ECO:0000256" key="1">
    <source>
        <dbReference type="ARBA" id="ARBA00000148"/>
    </source>
</evidence>
<evidence type="ECO:0000313" key="11">
    <source>
        <dbReference type="Proteomes" id="UP001597474"/>
    </source>
</evidence>
<evidence type="ECO:0000256" key="8">
    <source>
        <dbReference type="HAMAP-Rule" id="MF_00147"/>
    </source>
</evidence>
<feature type="binding site" evidence="8">
    <location>
        <begin position="230"/>
        <end position="231"/>
    </location>
    <ligand>
        <name>substrate</name>
    </ligand>
</feature>
<dbReference type="InterPro" id="IPR035990">
    <property type="entry name" value="TIM_sf"/>
</dbReference>
<comment type="subcellular location">
    <subcellularLocation>
        <location evidence="8 9">Cytoplasm</location>
    </subcellularLocation>
</comment>
<dbReference type="Gene3D" id="3.20.20.70">
    <property type="entry name" value="Aldolase class I"/>
    <property type="match status" value="1"/>
</dbReference>
<dbReference type="Pfam" id="PF00121">
    <property type="entry name" value="TIM"/>
    <property type="match status" value="1"/>
</dbReference>
<organism evidence="10 11">
    <name type="scientific">Sulfitobacter aestuarii</name>
    <dbReference type="NCBI Taxonomy" id="2161676"/>
    <lineage>
        <taxon>Bacteria</taxon>
        <taxon>Pseudomonadati</taxon>
        <taxon>Pseudomonadota</taxon>
        <taxon>Alphaproteobacteria</taxon>
        <taxon>Rhodobacterales</taxon>
        <taxon>Roseobacteraceae</taxon>
        <taxon>Sulfitobacter</taxon>
    </lineage>
</organism>
<feature type="binding site" evidence="8">
    <location>
        <begin position="9"/>
        <end position="11"/>
    </location>
    <ligand>
        <name>substrate</name>
    </ligand>
</feature>
<evidence type="ECO:0000256" key="4">
    <source>
        <dbReference type="ARBA" id="ARBA00022432"/>
    </source>
</evidence>
<comment type="catalytic activity">
    <reaction evidence="1">
        <text>L-erythrulose 1-phosphate = D-erythrulose 4-phosphate</text>
        <dbReference type="Rhea" id="RHEA:49588"/>
        <dbReference type="ChEBI" id="CHEBI:58002"/>
        <dbReference type="ChEBI" id="CHEBI:90796"/>
        <dbReference type="EC" id="5.3.1.33"/>
    </reaction>
</comment>
<keyword evidence="6 8" id="KW-0324">Glycolysis</keyword>
<comment type="similarity">
    <text evidence="3 8 9">Belongs to the triosephosphate isomerase family.</text>
</comment>
<dbReference type="InterPro" id="IPR020861">
    <property type="entry name" value="Triosephosphate_isomerase_AS"/>
</dbReference>
<dbReference type="HAMAP" id="MF_00147_B">
    <property type="entry name" value="TIM_B"/>
    <property type="match status" value="1"/>
</dbReference>
<keyword evidence="5 8" id="KW-0963">Cytoplasm</keyword>
<dbReference type="EMBL" id="JBHUMP010000007">
    <property type="protein sequence ID" value="MFD2739811.1"/>
    <property type="molecule type" value="Genomic_DNA"/>
</dbReference>
<dbReference type="PANTHER" id="PTHR21139">
    <property type="entry name" value="TRIOSEPHOSPHATE ISOMERASE"/>
    <property type="match status" value="1"/>
</dbReference>
<evidence type="ECO:0000256" key="3">
    <source>
        <dbReference type="ARBA" id="ARBA00007422"/>
    </source>
</evidence>
<dbReference type="CDD" id="cd00311">
    <property type="entry name" value="TIM"/>
    <property type="match status" value="1"/>
</dbReference>
<comment type="caution">
    <text evidence="10">The sequence shown here is derived from an EMBL/GenBank/DDBJ whole genome shotgun (WGS) entry which is preliminary data.</text>
</comment>
<name>A0ABW5U3Q5_9RHOB</name>
<dbReference type="NCBIfam" id="TIGR00419">
    <property type="entry name" value="tim"/>
    <property type="match status" value="1"/>
</dbReference>
<proteinExistence type="inferred from homology"/>
<feature type="active site" description="Electrophile" evidence="8">
    <location>
        <position position="93"/>
    </location>
</feature>
<evidence type="ECO:0000256" key="9">
    <source>
        <dbReference type="RuleBase" id="RU363013"/>
    </source>
</evidence>
<evidence type="ECO:0000256" key="5">
    <source>
        <dbReference type="ARBA" id="ARBA00022490"/>
    </source>
</evidence>
<accession>A0ABW5U3Q5</accession>
<dbReference type="Proteomes" id="UP001597474">
    <property type="component" value="Unassembled WGS sequence"/>
</dbReference>
<dbReference type="EC" id="5.3.1.1" evidence="8 9"/>
<evidence type="ECO:0000313" key="10">
    <source>
        <dbReference type="EMBL" id="MFD2739811.1"/>
    </source>
</evidence>
<dbReference type="PANTHER" id="PTHR21139:SF42">
    <property type="entry name" value="TRIOSEPHOSPHATE ISOMERASE"/>
    <property type="match status" value="1"/>
</dbReference>
<dbReference type="RefSeq" id="WP_386373785.1">
    <property type="nucleotide sequence ID" value="NZ_JBHUMP010000007.1"/>
</dbReference>
<comment type="function">
    <text evidence="8">Involved in the gluconeogenesis. Catalyzes stereospecifically the conversion of dihydroxyacetone phosphate (DHAP) to D-glyceraldehyde-3-phosphate (G3P).</text>
</comment>
<feature type="binding site" evidence="8">
    <location>
        <position position="169"/>
    </location>
    <ligand>
        <name>substrate</name>
    </ligand>
</feature>
<comment type="catalytic activity">
    <reaction evidence="8 9">
        <text>D-glyceraldehyde 3-phosphate = dihydroxyacetone phosphate</text>
        <dbReference type="Rhea" id="RHEA:18585"/>
        <dbReference type="ChEBI" id="CHEBI:57642"/>
        <dbReference type="ChEBI" id="CHEBI:59776"/>
        <dbReference type="EC" id="5.3.1.1"/>
    </reaction>
</comment>
<keyword evidence="7 8" id="KW-0413">Isomerase</keyword>
<gene>
    <name evidence="8 10" type="primary">tpiA</name>
    <name evidence="10" type="ORF">ACFSUD_09545</name>
</gene>
<evidence type="ECO:0000256" key="6">
    <source>
        <dbReference type="ARBA" id="ARBA00023152"/>
    </source>
</evidence>
<dbReference type="InterPro" id="IPR013785">
    <property type="entry name" value="Aldolase_TIM"/>
</dbReference>
<dbReference type="InterPro" id="IPR000652">
    <property type="entry name" value="Triosephosphate_isomerase"/>
</dbReference>
<comment type="subunit">
    <text evidence="8 9">Homodimer.</text>
</comment>
<dbReference type="PROSITE" id="PS00171">
    <property type="entry name" value="TIM_1"/>
    <property type="match status" value="1"/>
</dbReference>
<comment type="pathway">
    <text evidence="2">Carbohydrate metabolism; erythritol degradation.</text>
</comment>
<feature type="active site" description="Proton acceptor" evidence="8">
    <location>
        <position position="163"/>
    </location>
</feature>
<protein>
    <recommendedName>
        <fullName evidence="8 9">Triosephosphate isomerase</fullName>
        <shortName evidence="8">TIM</shortName>
        <shortName evidence="8">TPI</shortName>
        <ecNumber evidence="8 9">5.3.1.1</ecNumber>
    </recommendedName>
    <alternativeName>
        <fullName evidence="8">Triose-phosphate isomerase</fullName>
    </alternativeName>
</protein>
<feature type="binding site" evidence="8">
    <location>
        <position position="209"/>
    </location>
    <ligand>
        <name>substrate</name>
    </ligand>
</feature>
<keyword evidence="11" id="KW-1185">Reference proteome</keyword>
<evidence type="ECO:0000256" key="2">
    <source>
        <dbReference type="ARBA" id="ARBA00004939"/>
    </source>
</evidence>
<dbReference type="SUPFAM" id="SSF51351">
    <property type="entry name" value="Triosephosphate isomerase (TIM)"/>
    <property type="match status" value="1"/>
</dbReference>
<keyword evidence="4 8" id="KW-0312">Gluconeogenesis</keyword>
<comment type="pathway">
    <text evidence="8 9">Carbohydrate degradation; glycolysis; D-glyceraldehyde 3-phosphate from glycerone phosphate: step 1/1.</text>
</comment>
<dbReference type="InterPro" id="IPR022896">
    <property type="entry name" value="TrioseP_Isoase_bac/euk"/>
</dbReference>
<dbReference type="GO" id="GO:0004807">
    <property type="term" value="F:triose-phosphate isomerase activity"/>
    <property type="evidence" value="ECO:0007669"/>
    <property type="project" value="UniProtKB-EC"/>
</dbReference>